<dbReference type="PANTHER" id="PTHR37809:SF1">
    <property type="entry name" value="RIBOSOMAL PROTEIN S12 METHYLTHIOTRANSFERASE ACCESSORY FACTOR YCAO"/>
    <property type="match status" value="1"/>
</dbReference>
<protein>
    <submittedName>
        <fullName evidence="3">Bacteriocin biosynthesis docking scaffold, SagD family</fullName>
    </submittedName>
</protein>
<dbReference type="InterPro" id="IPR003776">
    <property type="entry name" value="YcaO-like_dom"/>
</dbReference>
<name>A0A378IJH0_9GAMM</name>
<dbReference type="PROSITE" id="PS51664">
    <property type="entry name" value="YCAO"/>
    <property type="match status" value="1"/>
</dbReference>
<accession>A0A378IJH0</accession>
<sequence>MNNNYERQLLPEIAMEIAESTMAKLKLRAEFNTYGTDLKTYHCKLLDTKNNTLFYGCGKGIGIQSKVSACFEAIEHYAVHAFCQYNHNRERYYSLDNPLIVNKLKELHLLDPRIYRHQEKIPFAQCVEIITGEYLYYPFYLLDPRYGKKPPSTDQFNYQPYAWNACDSGIASGTSREEASIHALNEAVERDAYSLFLIQAFLLNNKISIIDKQSVPEYLKKMIKHLEKEYSEELILVDITSDIGIPTVLVSMTNQPMVIQPIGCGTSLFKDYALERALLESLQPLHLFNKHLEKNQNQTLKNFITTPLLAKCAKADISQLIKNSQMVNFNSLPGYHEDMSLERQLHTIIQRIRNKNFAIYTTTIADIDTGFHCVKYIIPGFEQFYLVEIGKYILPNKRGMNLIKKNCNSYTDSLFSV</sequence>
<reference evidence="3 5" key="2">
    <citation type="submission" date="2018-06" db="EMBL/GenBank/DDBJ databases">
        <authorList>
            <consortium name="Pathogen Informatics"/>
            <person name="Doyle S."/>
        </authorList>
    </citation>
    <scope>NUCLEOTIDE SEQUENCE [LARGE SCALE GENOMIC DNA]</scope>
    <source>
        <strain evidence="3 5">NCTC12438</strain>
    </source>
</reference>
<evidence type="ECO:0000313" key="3">
    <source>
        <dbReference type="EMBL" id="STX34902.1"/>
    </source>
</evidence>
<dbReference type="EMBL" id="UGNX01000001">
    <property type="protein sequence ID" value="STX34902.1"/>
    <property type="molecule type" value="Genomic_DNA"/>
</dbReference>
<dbReference type="AlphaFoldDB" id="A0A378IJH0"/>
<keyword evidence="4" id="KW-1185">Reference proteome</keyword>
<dbReference type="RefSeq" id="WP_058463335.1">
    <property type="nucleotide sequence ID" value="NZ_CAAAHQ010000006.1"/>
</dbReference>
<feature type="domain" description="YcaO" evidence="1">
    <location>
        <begin position="56"/>
        <end position="417"/>
    </location>
</feature>
<evidence type="ECO:0000313" key="2">
    <source>
        <dbReference type="EMBL" id="KTC93892.1"/>
    </source>
</evidence>
<dbReference type="Proteomes" id="UP000054854">
    <property type="component" value="Unassembled WGS sequence"/>
</dbReference>
<dbReference type="Proteomes" id="UP000255316">
    <property type="component" value="Unassembled WGS sequence"/>
</dbReference>
<evidence type="ECO:0000313" key="4">
    <source>
        <dbReference type="Proteomes" id="UP000054854"/>
    </source>
</evidence>
<dbReference type="OrthoDB" id="109999at2"/>
<dbReference type="EMBL" id="LNXX01000002">
    <property type="protein sequence ID" value="KTC93892.1"/>
    <property type="molecule type" value="Genomic_DNA"/>
</dbReference>
<gene>
    <name evidence="2" type="ORF">Lcin_0077</name>
    <name evidence="3" type="ORF">NCTC12438_01512</name>
</gene>
<proteinExistence type="predicted"/>
<dbReference type="STRING" id="28085.Lcin_0077"/>
<dbReference type="NCBIfam" id="TIGR00702">
    <property type="entry name" value="YcaO-type kinase domain"/>
    <property type="match status" value="1"/>
</dbReference>
<dbReference type="Gene3D" id="3.30.40.250">
    <property type="match status" value="1"/>
</dbReference>
<evidence type="ECO:0000313" key="5">
    <source>
        <dbReference type="Proteomes" id="UP000255316"/>
    </source>
</evidence>
<reference evidence="2 4" key="1">
    <citation type="submission" date="2015-11" db="EMBL/GenBank/DDBJ databases">
        <title>Genomic analysis of 38 Legionella species identifies large and diverse effector repertoires.</title>
        <authorList>
            <person name="Burstein D."/>
            <person name="Amaro F."/>
            <person name="Zusman T."/>
            <person name="Lifshitz Z."/>
            <person name="Cohen O."/>
            <person name="Gilbert J.A."/>
            <person name="Pupko T."/>
            <person name="Shuman H.A."/>
            <person name="Segal G."/>
        </authorList>
    </citation>
    <scope>NUCLEOTIDE SEQUENCE [LARGE SCALE GENOMIC DNA]</scope>
    <source>
        <strain evidence="2 4">CDC#72-OH-14</strain>
    </source>
</reference>
<dbReference type="Pfam" id="PF02624">
    <property type="entry name" value="YcaO"/>
    <property type="match status" value="1"/>
</dbReference>
<dbReference type="Gene3D" id="3.30.1330.230">
    <property type="match status" value="1"/>
</dbReference>
<dbReference type="PANTHER" id="PTHR37809">
    <property type="entry name" value="RIBOSOMAL PROTEIN S12 METHYLTHIOTRANSFERASE ACCESSORY FACTOR YCAO"/>
    <property type="match status" value="1"/>
</dbReference>
<dbReference type="Gene3D" id="3.30.160.660">
    <property type="match status" value="1"/>
</dbReference>
<evidence type="ECO:0000259" key="1">
    <source>
        <dbReference type="PROSITE" id="PS51664"/>
    </source>
</evidence>
<organism evidence="3 5">
    <name type="scientific">Legionella cincinnatiensis</name>
    <dbReference type="NCBI Taxonomy" id="28085"/>
    <lineage>
        <taxon>Bacteria</taxon>
        <taxon>Pseudomonadati</taxon>
        <taxon>Pseudomonadota</taxon>
        <taxon>Gammaproteobacteria</taxon>
        <taxon>Legionellales</taxon>
        <taxon>Legionellaceae</taxon>
        <taxon>Legionella</taxon>
    </lineage>
</organism>